<evidence type="ECO:0000313" key="3">
    <source>
        <dbReference type="Proteomes" id="UP000030185"/>
    </source>
</evidence>
<dbReference type="Pfam" id="PF25056">
    <property type="entry name" value="DUF7793"/>
    <property type="match status" value="1"/>
</dbReference>
<dbReference type="eggNOG" id="ENOG50332DX">
    <property type="taxonomic scope" value="Bacteria"/>
</dbReference>
<sequence>MKTVFYGQNIYKEIILRTENAKKNINDRIKFQNGTVYPAISDIRKIKYINKEANEYLSREGNTLVQFESHVNEILGNFYLKLSQPPLPTKLFRNAEKAKT</sequence>
<evidence type="ECO:0000313" key="2">
    <source>
        <dbReference type="EMBL" id="GAL86527.1"/>
    </source>
</evidence>
<dbReference type="AlphaFoldDB" id="A0A098LJE7"/>
<feature type="domain" description="DUF7793" evidence="1">
    <location>
        <begin position="12"/>
        <end position="98"/>
    </location>
</feature>
<reference evidence="2 3" key="1">
    <citation type="submission" date="2014-09" db="EMBL/GenBank/DDBJ databases">
        <title>Sporocytophaga myxococcoides PG-01 genome sequencing.</title>
        <authorList>
            <person name="Liu L."/>
            <person name="Gao P.J."/>
            <person name="Chen G.J."/>
            <person name="Wang L.S."/>
        </authorList>
    </citation>
    <scope>NUCLEOTIDE SEQUENCE [LARGE SCALE GENOMIC DNA]</scope>
    <source>
        <strain evidence="2 3">PG-01</strain>
    </source>
</reference>
<protein>
    <recommendedName>
        <fullName evidence="1">DUF7793 domain-containing protein</fullName>
    </recommendedName>
</protein>
<name>A0A098LJE7_9BACT</name>
<proteinExistence type="predicted"/>
<dbReference type="OrthoDB" id="1358466at2"/>
<organism evidence="2 3">
    <name type="scientific">Sporocytophaga myxococcoides</name>
    <dbReference type="NCBI Taxonomy" id="153721"/>
    <lineage>
        <taxon>Bacteria</taxon>
        <taxon>Pseudomonadati</taxon>
        <taxon>Bacteroidota</taxon>
        <taxon>Cytophagia</taxon>
        <taxon>Cytophagales</taxon>
        <taxon>Cytophagaceae</taxon>
        <taxon>Sporocytophaga</taxon>
    </lineage>
</organism>
<comment type="caution">
    <text evidence="2">The sequence shown here is derived from an EMBL/GenBank/DDBJ whole genome shotgun (WGS) entry which is preliminary data.</text>
</comment>
<evidence type="ECO:0000259" key="1">
    <source>
        <dbReference type="Pfam" id="PF25056"/>
    </source>
</evidence>
<dbReference type="EMBL" id="BBLT01000008">
    <property type="protein sequence ID" value="GAL86527.1"/>
    <property type="molecule type" value="Genomic_DNA"/>
</dbReference>
<dbReference type="Gene3D" id="3.40.970.30">
    <property type="entry name" value="yp_829618.1 like domains"/>
    <property type="match status" value="1"/>
</dbReference>
<dbReference type="InterPro" id="IPR056695">
    <property type="entry name" value="DUF7793"/>
</dbReference>
<dbReference type="STRING" id="153721.MYP_3757"/>
<keyword evidence="3" id="KW-1185">Reference proteome</keyword>
<accession>A0A098LJE7</accession>
<dbReference type="Proteomes" id="UP000030185">
    <property type="component" value="Unassembled WGS sequence"/>
</dbReference>
<gene>
    <name evidence="2" type="ORF">MYP_3757</name>
</gene>
<dbReference type="RefSeq" id="WP_045466576.1">
    <property type="nucleotide sequence ID" value="NZ_BBLT01000008.1"/>
</dbReference>